<dbReference type="PANTHER" id="PTHR30023:SF0">
    <property type="entry name" value="PENICILLIN-SENSITIVE CARBOXYPEPTIDASE A"/>
    <property type="match status" value="1"/>
</dbReference>
<dbReference type="AlphaFoldDB" id="A0A8J3MB40"/>
<feature type="signal peptide" evidence="4">
    <location>
        <begin position="1"/>
        <end position="25"/>
    </location>
</feature>
<evidence type="ECO:0000313" key="5">
    <source>
        <dbReference type="EMBL" id="GHF72805.1"/>
    </source>
</evidence>
<dbReference type="Gene3D" id="3.50.80.20">
    <property type="entry name" value="D-Ala-D-Ala carboxypeptidase C, peptidase S13"/>
    <property type="match status" value="1"/>
</dbReference>
<evidence type="ECO:0000256" key="2">
    <source>
        <dbReference type="ARBA" id="ARBA00022801"/>
    </source>
</evidence>
<evidence type="ECO:0000256" key="1">
    <source>
        <dbReference type="ARBA" id="ARBA00006096"/>
    </source>
</evidence>
<keyword evidence="2" id="KW-0378">Hydrolase</keyword>
<feature type="compositionally biased region" description="Basic and acidic residues" evidence="3">
    <location>
        <begin position="48"/>
        <end position="58"/>
    </location>
</feature>
<organism evidence="5 6">
    <name type="scientific">Seohaeicola zhoushanensis</name>
    <dbReference type="NCBI Taxonomy" id="1569283"/>
    <lineage>
        <taxon>Bacteria</taxon>
        <taxon>Pseudomonadati</taxon>
        <taxon>Pseudomonadota</taxon>
        <taxon>Alphaproteobacteria</taxon>
        <taxon>Rhodobacterales</taxon>
        <taxon>Roseobacteraceae</taxon>
        <taxon>Seohaeicola</taxon>
    </lineage>
</organism>
<accession>A0A8J3MB40</accession>
<dbReference type="PROSITE" id="PS51318">
    <property type="entry name" value="TAT"/>
    <property type="match status" value="1"/>
</dbReference>
<dbReference type="InterPro" id="IPR006311">
    <property type="entry name" value="TAT_signal"/>
</dbReference>
<protein>
    <submittedName>
        <fullName evidence="5">D-alanyl-D-alanine carboxypeptidase</fullName>
    </submittedName>
</protein>
<comment type="similarity">
    <text evidence="1">Belongs to the peptidase S13 family.</text>
</comment>
<dbReference type="EMBL" id="BNCJ01000033">
    <property type="protein sequence ID" value="GHF72805.1"/>
    <property type="molecule type" value="Genomic_DNA"/>
</dbReference>
<name>A0A8J3MB40_9RHOB</name>
<comment type="caution">
    <text evidence="5">The sequence shown here is derived from an EMBL/GenBank/DDBJ whole genome shotgun (WGS) entry which is preliminary data.</text>
</comment>
<dbReference type="NCBIfam" id="TIGR00666">
    <property type="entry name" value="PBP4"/>
    <property type="match status" value="1"/>
</dbReference>
<evidence type="ECO:0000313" key="6">
    <source>
        <dbReference type="Proteomes" id="UP000626220"/>
    </source>
</evidence>
<feature type="region of interest" description="Disordered" evidence="3">
    <location>
        <begin position="35"/>
        <end position="63"/>
    </location>
</feature>
<dbReference type="SUPFAM" id="SSF56601">
    <property type="entry name" value="beta-lactamase/transpeptidase-like"/>
    <property type="match status" value="1"/>
</dbReference>
<dbReference type="GO" id="GO:0006508">
    <property type="term" value="P:proteolysis"/>
    <property type="evidence" value="ECO:0007669"/>
    <property type="project" value="InterPro"/>
</dbReference>
<keyword evidence="6" id="KW-1185">Reference proteome</keyword>
<dbReference type="Proteomes" id="UP000626220">
    <property type="component" value="Unassembled WGS sequence"/>
</dbReference>
<reference evidence="5" key="2">
    <citation type="submission" date="2020-09" db="EMBL/GenBank/DDBJ databases">
        <authorList>
            <person name="Sun Q."/>
            <person name="Kim S."/>
        </authorList>
    </citation>
    <scope>NUCLEOTIDE SEQUENCE</scope>
    <source>
        <strain evidence="5">KCTC 42650</strain>
    </source>
</reference>
<keyword evidence="4" id="KW-0732">Signal</keyword>
<dbReference type="GO" id="GO:0004185">
    <property type="term" value="F:serine-type carboxypeptidase activity"/>
    <property type="evidence" value="ECO:0007669"/>
    <property type="project" value="InterPro"/>
</dbReference>
<evidence type="ECO:0000256" key="4">
    <source>
        <dbReference type="SAM" id="SignalP"/>
    </source>
</evidence>
<dbReference type="Gene3D" id="3.40.710.10">
    <property type="entry name" value="DD-peptidase/beta-lactamase superfamily"/>
    <property type="match status" value="2"/>
</dbReference>
<proteinExistence type="inferred from homology"/>
<gene>
    <name evidence="5" type="ORF">GCM10017056_49580</name>
</gene>
<sequence length="505" mass="54326">MQHRPTRRVVLGLLASVAAAPAALAEAPARSLRPVARPFGGAASPGETRARLPERPESLLEGSGLSGDTAWAVADLKSGVTLEAVNGSEDHPPASVAKVLTTLYALEALGAEHRFRTRALATGPIRNGVLQGDLVLAGGGDPTLSTDDLAEIAAQLKARGLREVRGDFLVWDGALPYEFSIDAEQPEQLGYSPAVSGIALNYNRVYFEWKRAGKGYAVSMDARTERYRPEVAMAEMKLADRAMPVYTYADRGGRDSWSVSARALGRDGGRWLPVRKPADYAGDVFRTLARAHGIVLKAPKVTRDLPGGEVLAEKVSPPLAAILRDMLKWSTNLTAEMVGMAATAARDARPPASLRASAEAMSRWAATRYGMQRTAMRDHSGLSDDSRMCVNDLLGALVAAQKSGALRPLLKTIPVRDPKGKVVRKPEIHVDAKTGTLNYVSGLGGFMTASDGTELAFVIFSADTRARNRMSQAEREGSDATRHWNGRAKMFQQKLIARWGTLYGS</sequence>
<evidence type="ECO:0000256" key="3">
    <source>
        <dbReference type="SAM" id="MobiDB-lite"/>
    </source>
</evidence>
<dbReference type="RefSeq" id="WP_189682822.1">
    <property type="nucleotide sequence ID" value="NZ_BNCJ01000033.1"/>
</dbReference>
<feature type="chain" id="PRO_5035246327" evidence="4">
    <location>
        <begin position="26"/>
        <end position="505"/>
    </location>
</feature>
<dbReference type="Pfam" id="PF02113">
    <property type="entry name" value="Peptidase_S13"/>
    <property type="match status" value="1"/>
</dbReference>
<reference evidence="5" key="1">
    <citation type="journal article" date="2014" name="Int. J. Syst. Evol. Microbiol.">
        <title>Complete genome sequence of Corynebacterium casei LMG S-19264T (=DSM 44701T), isolated from a smear-ripened cheese.</title>
        <authorList>
            <consortium name="US DOE Joint Genome Institute (JGI-PGF)"/>
            <person name="Walter F."/>
            <person name="Albersmeier A."/>
            <person name="Kalinowski J."/>
            <person name="Ruckert C."/>
        </authorList>
    </citation>
    <scope>NUCLEOTIDE SEQUENCE</scope>
    <source>
        <strain evidence="5">KCTC 42650</strain>
    </source>
</reference>
<dbReference type="InterPro" id="IPR012338">
    <property type="entry name" value="Beta-lactam/transpept-like"/>
</dbReference>
<keyword evidence="5" id="KW-0645">Protease</keyword>
<dbReference type="PANTHER" id="PTHR30023">
    <property type="entry name" value="D-ALANYL-D-ALANINE CARBOXYPEPTIDASE"/>
    <property type="match status" value="1"/>
</dbReference>
<keyword evidence="5" id="KW-0121">Carboxypeptidase</keyword>
<dbReference type="InterPro" id="IPR000667">
    <property type="entry name" value="Peptidase_S13"/>
</dbReference>
<dbReference type="GO" id="GO:0000270">
    <property type="term" value="P:peptidoglycan metabolic process"/>
    <property type="evidence" value="ECO:0007669"/>
    <property type="project" value="TreeGrafter"/>
</dbReference>
<dbReference type="PRINTS" id="PR00922">
    <property type="entry name" value="DADACBPTASE3"/>
</dbReference>